<evidence type="ECO:0000313" key="1">
    <source>
        <dbReference type="EMBL" id="KAJ8046475.1"/>
    </source>
</evidence>
<name>A0A9Q1CKP6_HOLLE</name>
<evidence type="ECO:0000313" key="2">
    <source>
        <dbReference type="Proteomes" id="UP001152320"/>
    </source>
</evidence>
<protein>
    <submittedName>
        <fullName evidence="1">LINE-1 retrotransposable element ORF2 protein</fullName>
    </submittedName>
</protein>
<dbReference type="EMBL" id="JAIZAY010000002">
    <property type="protein sequence ID" value="KAJ8046475.1"/>
    <property type="molecule type" value="Genomic_DNA"/>
</dbReference>
<sequence length="179" mass="20175">MKILNAFSAASGLKVNFEKSFRFPLGGFANTPPHYFSDFSFPVSLGPVKYLGISLSHHEDDFFRLNVLPKISRLKRLLNQWSSRDLTPLGKITVIKAFAISQLLFLFTVLNNPPPDFLAQVNECLFNFLWNSKIDKIKPTTVINAIGSGGLNMVDLLSFMKSLNAAAWVKRYIDGRDFQ</sequence>
<keyword evidence="2" id="KW-1185">Reference proteome</keyword>
<dbReference type="PANTHER" id="PTHR31635">
    <property type="entry name" value="REVERSE TRANSCRIPTASE DOMAIN-CONTAINING PROTEIN-RELATED"/>
    <property type="match status" value="1"/>
</dbReference>
<dbReference type="Proteomes" id="UP001152320">
    <property type="component" value="Chromosome 2"/>
</dbReference>
<dbReference type="OrthoDB" id="10072093at2759"/>
<comment type="caution">
    <text evidence="1">The sequence shown here is derived from an EMBL/GenBank/DDBJ whole genome shotgun (WGS) entry which is preliminary data.</text>
</comment>
<organism evidence="1 2">
    <name type="scientific">Holothuria leucospilota</name>
    <name type="common">Black long sea cucumber</name>
    <name type="synonym">Mertensiothuria leucospilota</name>
    <dbReference type="NCBI Taxonomy" id="206669"/>
    <lineage>
        <taxon>Eukaryota</taxon>
        <taxon>Metazoa</taxon>
        <taxon>Echinodermata</taxon>
        <taxon>Eleutherozoa</taxon>
        <taxon>Echinozoa</taxon>
        <taxon>Holothuroidea</taxon>
        <taxon>Aspidochirotacea</taxon>
        <taxon>Aspidochirotida</taxon>
        <taxon>Holothuriidae</taxon>
        <taxon>Holothuria</taxon>
    </lineage>
</organism>
<gene>
    <name evidence="1" type="ORF">HOLleu_05153</name>
</gene>
<accession>A0A9Q1CKP6</accession>
<dbReference type="PANTHER" id="PTHR31635:SF196">
    <property type="entry name" value="REVERSE TRANSCRIPTASE DOMAIN-CONTAINING PROTEIN-RELATED"/>
    <property type="match status" value="1"/>
</dbReference>
<reference evidence="1" key="1">
    <citation type="submission" date="2021-10" db="EMBL/GenBank/DDBJ databases">
        <title>Tropical sea cucumber genome reveals ecological adaptation and Cuvierian tubules defense mechanism.</title>
        <authorList>
            <person name="Chen T."/>
        </authorList>
    </citation>
    <scope>NUCLEOTIDE SEQUENCE</scope>
    <source>
        <strain evidence="1">Nanhai2018</strain>
        <tissue evidence="1">Muscle</tissue>
    </source>
</reference>
<dbReference type="AlphaFoldDB" id="A0A9Q1CKP6"/>
<proteinExistence type="predicted"/>